<protein>
    <submittedName>
        <fullName evidence="2">Glycerophosphoryl diester phosphodiesterase</fullName>
    </submittedName>
</protein>
<feature type="domain" description="GP-PDE" evidence="1">
    <location>
        <begin position="12"/>
        <end position="248"/>
    </location>
</feature>
<dbReference type="Gene3D" id="3.20.20.190">
    <property type="entry name" value="Phosphatidylinositol (PI) phosphodiesterase"/>
    <property type="match status" value="1"/>
</dbReference>
<dbReference type="EMBL" id="FXWV01000010">
    <property type="protein sequence ID" value="SMR75553.1"/>
    <property type="molecule type" value="Genomic_DNA"/>
</dbReference>
<gene>
    <name evidence="2" type="ORF">SAMN04487964_11090</name>
</gene>
<evidence type="ECO:0000259" key="1">
    <source>
        <dbReference type="PROSITE" id="PS51704"/>
    </source>
</evidence>
<evidence type="ECO:0000313" key="3">
    <source>
        <dbReference type="Proteomes" id="UP001159257"/>
    </source>
</evidence>
<dbReference type="PANTHER" id="PTHR46211:SF1">
    <property type="entry name" value="GLYCEROPHOSPHODIESTER PHOSPHODIESTERASE, CYTOPLASMIC"/>
    <property type="match status" value="1"/>
</dbReference>
<dbReference type="Pfam" id="PF03009">
    <property type="entry name" value="GDPD"/>
    <property type="match status" value="1"/>
</dbReference>
<evidence type="ECO:0000313" key="2">
    <source>
        <dbReference type="EMBL" id="SMR75553.1"/>
    </source>
</evidence>
<comment type="caution">
    <text evidence="2">The sequence shown here is derived from an EMBL/GenBank/DDBJ whole genome shotgun (WGS) entry which is preliminary data.</text>
</comment>
<sequence>MNSVDTPFELPASIMGHRGIPSLAPENTLGGFRKASEIGTTWVELDVTLLADNTPVVCHDPALLLEGGQKLLLAHSTLDQLAHINMADDHPDWPHEPLPQLYDVLLLLRELGMGVNLELKDYGAAPDIIAAQVEAALRTTGFPSGRVLISSFSEAILQACQLSMPRIRRGLLFDDLPLDWQEKARTLELFSLHVDWRYLNQARTLAIKEAGLKLYCWTANSPADIASLWHWGLDGVMTDHPQLFMDIPLPLNPDNLPKACTSDENGG</sequence>
<dbReference type="Proteomes" id="UP001159257">
    <property type="component" value="Unassembled WGS sequence"/>
</dbReference>
<name>A0ABY1S1M3_9GAMM</name>
<accession>A0ABY1S1M3</accession>
<proteinExistence type="predicted"/>
<dbReference type="PROSITE" id="PS51704">
    <property type="entry name" value="GP_PDE"/>
    <property type="match status" value="1"/>
</dbReference>
<keyword evidence="3" id="KW-1185">Reference proteome</keyword>
<dbReference type="InterPro" id="IPR030395">
    <property type="entry name" value="GP_PDE_dom"/>
</dbReference>
<dbReference type="PANTHER" id="PTHR46211">
    <property type="entry name" value="GLYCEROPHOSPHORYL DIESTER PHOSPHODIESTERASE"/>
    <property type="match status" value="1"/>
</dbReference>
<reference evidence="2 3" key="1">
    <citation type="submission" date="2017-05" db="EMBL/GenBank/DDBJ databases">
        <authorList>
            <person name="Varghese N."/>
            <person name="Submissions S."/>
        </authorList>
    </citation>
    <scope>NUCLEOTIDE SEQUENCE [LARGE SCALE GENOMIC DNA]</scope>
    <source>
        <strain evidence="2 3">CGMCC 1.7287</strain>
    </source>
</reference>
<dbReference type="RefSeq" id="WP_239040988.1">
    <property type="nucleotide sequence ID" value="NZ_BAAAEY010000010.1"/>
</dbReference>
<dbReference type="InterPro" id="IPR017946">
    <property type="entry name" value="PLC-like_Pdiesterase_TIM-brl"/>
</dbReference>
<organism evidence="2 3">
    <name type="scientific">Marinobacterium sediminicola</name>
    <dbReference type="NCBI Taxonomy" id="518898"/>
    <lineage>
        <taxon>Bacteria</taxon>
        <taxon>Pseudomonadati</taxon>
        <taxon>Pseudomonadota</taxon>
        <taxon>Gammaproteobacteria</taxon>
        <taxon>Oceanospirillales</taxon>
        <taxon>Oceanospirillaceae</taxon>
        <taxon>Marinobacterium</taxon>
    </lineage>
</organism>
<dbReference type="SUPFAM" id="SSF51695">
    <property type="entry name" value="PLC-like phosphodiesterases"/>
    <property type="match status" value="1"/>
</dbReference>